<evidence type="ECO:0000313" key="3">
    <source>
        <dbReference type="Proteomes" id="UP001162741"/>
    </source>
</evidence>
<evidence type="ECO:0000256" key="1">
    <source>
        <dbReference type="SAM" id="SignalP"/>
    </source>
</evidence>
<keyword evidence="1" id="KW-0732">Signal</keyword>
<reference evidence="2" key="1">
    <citation type="submission" date="2022-10" db="EMBL/GenBank/DDBJ databases">
        <title>Chitinophaga sp. nov., isolated from soil.</title>
        <authorList>
            <person name="Jeon C.O."/>
        </authorList>
    </citation>
    <scope>NUCLEOTIDE SEQUENCE</scope>
    <source>
        <strain evidence="2">R8</strain>
    </source>
</reference>
<protein>
    <submittedName>
        <fullName evidence="2">Uncharacterized protein</fullName>
    </submittedName>
</protein>
<sequence length="95" mass="10833">MKLFPGILILLFFGQVSLAQTIAPAPKRASLFQTILKADTVKRSSGYFSISPASSYQSHFGFFCKQEWMLEKRTNIPIRFRLGSLEHTNRLEGKH</sequence>
<evidence type="ECO:0000313" key="2">
    <source>
        <dbReference type="EMBL" id="UYQ92899.1"/>
    </source>
</evidence>
<feature type="chain" id="PRO_5045543656" evidence="1">
    <location>
        <begin position="20"/>
        <end position="95"/>
    </location>
</feature>
<organism evidence="2 3">
    <name type="scientific">Chitinophaga horti</name>
    <dbReference type="NCBI Taxonomy" id="2920382"/>
    <lineage>
        <taxon>Bacteria</taxon>
        <taxon>Pseudomonadati</taxon>
        <taxon>Bacteroidota</taxon>
        <taxon>Chitinophagia</taxon>
        <taxon>Chitinophagales</taxon>
        <taxon>Chitinophagaceae</taxon>
        <taxon>Chitinophaga</taxon>
    </lineage>
</organism>
<accession>A0ABY6IZQ6</accession>
<gene>
    <name evidence="2" type="ORF">MKQ68_22725</name>
</gene>
<proteinExistence type="predicted"/>
<name>A0ABY6IZQ6_9BACT</name>
<dbReference type="Proteomes" id="UP001162741">
    <property type="component" value="Chromosome"/>
</dbReference>
<dbReference type="RefSeq" id="WP_244836529.1">
    <property type="nucleotide sequence ID" value="NZ_CP107006.1"/>
</dbReference>
<dbReference type="EMBL" id="CP107006">
    <property type="protein sequence ID" value="UYQ92899.1"/>
    <property type="molecule type" value="Genomic_DNA"/>
</dbReference>
<feature type="signal peptide" evidence="1">
    <location>
        <begin position="1"/>
        <end position="19"/>
    </location>
</feature>
<keyword evidence="3" id="KW-1185">Reference proteome</keyword>